<protein>
    <recommendedName>
        <fullName evidence="5">Secreted protein</fullName>
    </recommendedName>
</protein>
<dbReference type="Proteomes" id="UP000324022">
    <property type="component" value="Unassembled WGS sequence"/>
</dbReference>
<proteinExistence type="predicted"/>
<feature type="compositionally biased region" description="Basic and acidic residues" evidence="1">
    <location>
        <begin position="117"/>
        <end position="126"/>
    </location>
</feature>
<gene>
    <name evidence="3" type="ORF">UTRI_02724</name>
</gene>
<evidence type="ECO:0000313" key="3">
    <source>
        <dbReference type="EMBL" id="SPO32167.1"/>
    </source>
</evidence>
<accession>A0A5C3EQU3</accession>
<feature type="chain" id="PRO_5022938241" description="Secreted protein" evidence="2">
    <location>
        <begin position="24"/>
        <end position="138"/>
    </location>
</feature>
<reference evidence="3 4" key="1">
    <citation type="submission" date="2018-03" db="EMBL/GenBank/DDBJ databases">
        <authorList>
            <person name="Guldener U."/>
        </authorList>
    </citation>
    <scope>NUCLEOTIDE SEQUENCE [LARGE SCALE GENOMIC DNA]</scope>
    <source>
        <strain evidence="3 4">NBRC100155</strain>
    </source>
</reference>
<dbReference type="AlphaFoldDB" id="A0A5C3EQU3"/>
<evidence type="ECO:0000256" key="1">
    <source>
        <dbReference type="SAM" id="MobiDB-lite"/>
    </source>
</evidence>
<evidence type="ECO:0000256" key="2">
    <source>
        <dbReference type="SAM" id="SignalP"/>
    </source>
</evidence>
<keyword evidence="4" id="KW-1185">Reference proteome</keyword>
<sequence length="138" mass="15887">MGGKRELPFTLALLLFLWGYSKQQQQHSARRPLSQQVDPDRPTLLYPRRIERTRETCRALTRDPTVTNNTSLSLSLSLSFEMTVSFCKLWDKRNSKYMGLPTGSLFERRRHGQKGMKSIDSHRDRSSAPPSTTRNAFG</sequence>
<dbReference type="EMBL" id="OOIN01000043">
    <property type="protein sequence ID" value="SPO32167.1"/>
    <property type="molecule type" value="Genomic_DNA"/>
</dbReference>
<evidence type="ECO:0008006" key="5">
    <source>
        <dbReference type="Google" id="ProtNLM"/>
    </source>
</evidence>
<feature type="signal peptide" evidence="2">
    <location>
        <begin position="1"/>
        <end position="23"/>
    </location>
</feature>
<feature type="compositionally biased region" description="Polar residues" evidence="1">
    <location>
        <begin position="128"/>
        <end position="138"/>
    </location>
</feature>
<feature type="region of interest" description="Disordered" evidence="1">
    <location>
        <begin position="106"/>
        <end position="138"/>
    </location>
</feature>
<keyword evidence="2" id="KW-0732">Signal</keyword>
<organism evidence="3 4">
    <name type="scientific">Ustilago trichophora</name>
    <dbReference type="NCBI Taxonomy" id="86804"/>
    <lineage>
        <taxon>Eukaryota</taxon>
        <taxon>Fungi</taxon>
        <taxon>Dikarya</taxon>
        <taxon>Basidiomycota</taxon>
        <taxon>Ustilaginomycotina</taxon>
        <taxon>Ustilaginomycetes</taxon>
        <taxon>Ustilaginales</taxon>
        <taxon>Ustilaginaceae</taxon>
        <taxon>Ustilago</taxon>
    </lineage>
</organism>
<evidence type="ECO:0000313" key="4">
    <source>
        <dbReference type="Proteomes" id="UP000324022"/>
    </source>
</evidence>
<name>A0A5C3EQU3_9BASI</name>